<feature type="domain" description="Nucleoporin Nup188 N-terminal" evidence="1">
    <location>
        <begin position="33"/>
        <end position="205"/>
    </location>
</feature>
<dbReference type="InterPro" id="IPR044840">
    <property type="entry name" value="Nup188"/>
</dbReference>
<protein>
    <recommendedName>
        <fullName evidence="1">Nucleoporin Nup188 N-terminal domain-containing protein</fullName>
    </recommendedName>
</protein>
<dbReference type="PANTHER" id="PTHR31431">
    <property type="entry name" value="NUCLEOPORIN NUP188 HOMOLOG"/>
    <property type="match status" value="1"/>
</dbReference>
<dbReference type="OMA" id="LILEVWH"/>
<proteinExistence type="predicted"/>
<dbReference type="Pfam" id="PF10487">
    <property type="entry name" value="Nup188_N"/>
    <property type="match status" value="1"/>
</dbReference>
<dbReference type="PANTHER" id="PTHR31431:SF1">
    <property type="entry name" value="NUCLEOPORIN NUP188"/>
    <property type="match status" value="1"/>
</dbReference>
<sequence>MAGSSESFSNRALWQFITGSGILRPRELITLELTKAKTKILNGLLNYHKQKTPSGEQLKKDKNITGLQLEFTLKLSKFLDLDEVESYSLFCSFLVNEFRGSKKNLQQLLSQDRHVQGLILKIRDYYYTERLYGLRCLHHIFNYWPVAEHPYRESYAEFLDSLLENKQLLTKILEQFDSICQEQLPTYETRGLLMVNLCLQRLIYYTEYLDNNQPNDLVLLFYR</sequence>
<evidence type="ECO:0000259" key="1">
    <source>
        <dbReference type="Pfam" id="PF10487"/>
    </source>
</evidence>
<dbReference type="RefSeq" id="XP_009056619.1">
    <property type="nucleotide sequence ID" value="XM_009058371.1"/>
</dbReference>
<dbReference type="OrthoDB" id="102511at2759"/>
<dbReference type="CTD" id="20251102"/>
<organism evidence="2 3">
    <name type="scientific">Lottia gigantea</name>
    <name type="common">Giant owl limpet</name>
    <dbReference type="NCBI Taxonomy" id="225164"/>
    <lineage>
        <taxon>Eukaryota</taxon>
        <taxon>Metazoa</taxon>
        <taxon>Spiralia</taxon>
        <taxon>Lophotrochozoa</taxon>
        <taxon>Mollusca</taxon>
        <taxon>Gastropoda</taxon>
        <taxon>Patellogastropoda</taxon>
        <taxon>Lottioidea</taxon>
        <taxon>Lottiidae</taxon>
        <taxon>Lottia</taxon>
    </lineage>
</organism>
<reference evidence="2 3" key="1">
    <citation type="journal article" date="2013" name="Nature">
        <title>Insights into bilaterian evolution from three spiralian genomes.</title>
        <authorList>
            <person name="Simakov O."/>
            <person name="Marletaz F."/>
            <person name="Cho S.J."/>
            <person name="Edsinger-Gonzales E."/>
            <person name="Havlak P."/>
            <person name="Hellsten U."/>
            <person name="Kuo D.H."/>
            <person name="Larsson T."/>
            <person name="Lv J."/>
            <person name="Arendt D."/>
            <person name="Savage R."/>
            <person name="Osoegawa K."/>
            <person name="de Jong P."/>
            <person name="Grimwood J."/>
            <person name="Chapman J.A."/>
            <person name="Shapiro H."/>
            <person name="Aerts A."/>
            <person name="Otillar R.P."/>
            <person name="Terry A.Y."/>
            <person name="Boore J.L."/>
            <person name="Grigoriev I.V."/>
            <person name="Lindberg D.R."/>
            <person name="Seaver E.C."/>
            <person name="Weisblat D.A."/>
            <person name="Putnam N.H."/>
            <person name="Rokhsar D.S."/>
        </authorList>
    </citation>
    <scope>NUCLEOTIDE SEQUENCE [LARGE SCALE GENOMIC DNA]</scope>
</reference>
<dbReference type="HOGENOM" id="CLU_1334821_0_0_1"/>
<dbReference type="GO" id="GO:0006405">
    <property type="term" value="P:RNA export from nucleus"/>
    <property type="evidence" value="ECO:0007669"/>
    <property type="project" value="TreeGrafter"/>
</dbReference>
<dbReference type="Proteomes" id="UP000030746">
    <property type="component" value="Unassembled WGS sequence"/>
</dbReference>
<evidence type="ECO:0000313" key="2">
    <source>
        <dbReference type="EMBL" id="ESO92695.1"/>
    </source>
</evidence>
<evidence type="ECO:0000313" key="3">
    <source>
        <dbReference type="Proteomes" id="UP000030746"/>
    </source>
</evidence>
<dbReference type="AlphaFoldDB" id="V4AC62"/>
<dbReference type="GO" id="GO:0017056">
    <property type="term" value="F:structural constituent of nuclear pore"/>
    <property type="evidence" value="ECO:0007669"/>
    <property type="project" value="InterPro"/>
</dbReference>
<gene>
    <name evidence="2" type="ORF">LOTGIDRAFT_239571</name>
</gene>
<dbReference type="InterPro" id="IPR018864">
    <property type="entry name" value="Nucleoporin_Nup188_N"/>
</dbReference>
<dbReference type="STRING" id="225164.V4AC62"/>
<dbReference type="EMBL" id="KB202036">
    <property type="protein sequence ID" value="ESO92695.1"/>
    <property type="molecule type" value="Genomic_DNA"/>
</dbReference>
<name>V4AC62_LOTGI</name>
<dbReference type="KEGG" id="lgi:LOTGIDRAFT_239571"/>
<dbReference type="GO" id="GO:0044611">
    <property type="term" value="C:nuclear pore inner ring"/>
    <property type="evidence" value="ECO:0007669"/>
    <property type="project" value="TreeGrafter"/>
</dbReference>
<accession>V4AC62</accession>
<keyword evidence="3" id="KW-1185">Reference proteome</keyword>
<dbReference type="GO" id="GO:0006606">
    <property type="term" value="P:protein import into nucleus"/>
    <property type="evidence" value="ECO:0007669"/>
    <property type="project" value="TreeGrafter"/>
</dbReference>
<dbReference type="GeneID" id="20251102"/>